<dbReference type="AlphaFoldDB" id="A0AA41WCX5"/>
<evidence type="ECO:0000256" key="2">
    <source>
        <dbReference type="ARBA" id="ARBA00023002"/>
    </source>
</evidence>
<keyword evidence="5" id="KW-1185">Reference proteome</keyword>
<dbReference type="InterPro" id="IPR000674">
    <property type="entry name" value="Ald_Oxase/Xan_DH_a/b"/>
</dbReference>
<organism evidence="4 5">
    <name type="scientific">Thermalbibacter longus</name>
    <dbReference type="NCBI Taxonomy" id="2951981"/>
    <lineage>
        <taxon>Bacteria</taxon>
        <taxon>Pseudomonadati</taxon>
        <taxon>Thermomicrobiota</taxon>
        <taxon>Thermomicrobia</taxon>
        <taxon>Thermomicrobiales</taxon>
        <taxon>Thermomicrobiaceae</taxon>
        <taxon>Thermalbibacter</taxon>
    </lineage>
</organism>
<dbReference type="Gene3D" id="3.30.365.10">
    <property type="entry name" value="Aldehyde oxidase/xanthine dehydrogenase, molybdopterin binding domain"/>
    <property type="match status" value="4"/>
</dbReference>
<dbReference type="SMART" id="SM01008">
    <property type="entry name" value="Ald_Xan_dh_C"/>
    <property type="match status" value="1"/>
</dbReference>
<keyword evidence="2" id="KW-0560">Oxidoreductase</keyword>
<evidence type="ECO:0000313" key="4">
    <source>
        <dbReference type="EMBL" id="MCM8750582.1"/>
    </source>
</evidence>
<reference evidence="4" key="1">
    <citation type="submission" date="2022-06" db="EMBL/GenBank/DDBJ databases">
        <title>CFH 74404 Thermomicrobiaceae sp.</title>
        <authorList>
            <person name="Ming H."/>
            <person name="Li W.-J."/>
            <person name="Zhao Z."/>
        </authorList>
    </citation>
    <scope>NUCLEOTIDE SEQUENCE</scope>
    <source>
        <strain evidence="4">CFH 74404</strain>
    </source>
</reference>
<dbReference type="Pfam" id="PF20256">
    <property type="entry name" value="MoCoBD_2"/>
    <property type="match status" value="1"/>
</dbReference>
<evidence type="ECO:0000256" key="1">
    <source>
        <dbReference type="ARBA" id="ARBA00022505"/>
    </source>
</evidence>
<accession>A0AA41WCX5</accession>
<dbReference type="Gene3D" id="3.90.1170.50">
    <property type="entry name" value="Aldehyde oxidase/xanthine dehydrogenase, a/b hammerhead"/>
    <property type="match status" value="1"/>
</dbReference>
<dbReference type="Proteomes" id="UP001165306">
    <property type="component" value="Unassembled WGS sequence"/>
</dbReference>
<dbReference type="GO" id="GO:0005506">
    <property type="term" value="F:iron ion binding"/>
    <property type="evidence" value="ECO:0007669"/>
    <property type="project" value="InterPro"/>
</dbReference>
<dbReference type="SUPFAM" id="SSF54665">
    <property type="entry name" value="CO dehydrogenase molybdoprotein N-domain-like"/>
    <property type="match status" value="1"/>
</dbReference>
<dbReference type="EMBL" id="JAMSLR010000018">
    <property type="protein sequence ID" value="MCM8750582.1"/>
    <property type="molecule type" value="Genomic_DNA"/>
</dbReference>
<protein>
    <submittedName>
        <fullName evidence="4">Xanthine dehydrogenase family protein molybdopterin-binding subunit</fullName>
    </submittedName>
</protein>
<dbReference type="Pfam" id="PF01315">
    <property type="entry name" value="Ald_Xan_dh_C"/>
    <property type="match status" value="1"/>
</dbReference>
<keyword evidence="1" id="KW-0500">Molybdenum</keyword>
<dbReference type="PANTHER" id="PTHR11908">
    <property type="entry name" value="XANTHINE DEHYDROGENASE"/>
    <property type="match status" value="1"/>
</dbReference>
<evidence type="ECO:0000259" key="3">
    <source>
        <dbReference type="SMART" id="SM01008"/>
    </source>
</evidence>
<dbReference type="RefSeq" id="WP_284058370.1">
    <property type="nucleotide sequence ID" value="NZ_JAMSLR010000018.1"/>
</dbReference>
<dbReference type="InterPro" id="IPR016208">
    <property type="entry name" value="Ald_Oxase/xanthine_DH-like"/>
</dbReference>
<proteinExistence type="predicted"/>
<dbReference type="Pfam" id="PF02738">
    <property type="entry name" value="MoCoBD_1"/>
    <property type="match status" value="1"/>
</dbReference>
<dbReference type="PANTHER" id="PTHR11908:SF132">
    <property type="entry name" value="ALDEHYDE OXIDASE 1-RELATED"/>
    <property type="match status" value="1"/>
</dbReference>
<comment type="caution">
    <text evidence="4">The sequence shown here is derived from an EMBL/GenBank/DDBJ whole genome shotgun (WGS) entry which is preliminary data.</text>
</comment>
<dbReference type="GO" id="GO:0016491">
    <property type="term" value="F:oxidoreductase activity"/>
    <property type="evidence" value="ECO:0007669"/>
    <property type="project" value="UniProtKB-KW"/>
</dbReference>
<dbReference type="InterPro" id="IPR037165">
    <property type="entry name" value="AldOxase/xan_DH_Mopterin-bd_sf"/>
</dbReference>
<dbReference type="InterPro" id="IPR036856">
    <property type="entry name" value="Ald_Oxase/Xan_DH_a/b_sf"/>
</dbReference>
<dbReference type="InterPro" id="IPR008274">
    <property type="entry name" value="AldOxase/xan_DH_MoCoBD1"/>
</dbReference>
<evidence type="ECO:0000313" key="5">
    <source>
        <dbReference type="Proteomes" id="UP001165306"/>
    </source>
</evidence>
<dbReference type="SUPFAM" id="SSF56003">
    <property type="entry name" value="Molybdenum cofactor-binding domain"/>
    <property type="match status" value="1"/>
</dbReference>
<feature type="domain" description="Aldehyde oxidase/xanthine dehydrogenase a/b hammerhead" evidence="3">
    <location>
        <begin position="22"/>
        <end position="127"/>
    </location>
</feature>
<dbReference type="InterPro" id="IPR046867">
    <property type="entry name" value="AldOxase/xan_DH_MoCoBD2"/>
</dbReference>
<gene>
    <name evidence="4" type="ORF">NET02_15660</name>
</gene>
<sequence length="756" mass="80300">MEATTMLIGRSIPRMDSPQKVRGQTRYTDDLHVPGMLHARLVTAPYAHARILGVETSQAVSLPGVVAVITGRDLFPEGPEPAERARHMLARDKVIYYGQPVAVVVAETAEAAADAVEAVRIDYEPLPAVVDPVAAMRPDAPVIRPKELEGEWAEAGMHATVAGGEELDVARLPANITNAARFRRGDVERGFAEADVVIERTYRTPFVHQSYLEPHAALAVPDPTGGLTIYTCTQGQFYARNVTASTLGLHPEQVTLVPMEVGGGFGGKTVLLEPLAGALALRTGRPVKLALTRMEEFLLATPAPGAVIELKTGARKDGTITAIKARVIFDSGAYPGAPVNIALLLLGGYYRCENLDLEGYEVLTNKPGVGAYRAPGAPQATFAIEQQVDEMARALGWDPLEFRLRNASETGDPQPNGVPWPQIGLRTVLERMREHPIWRNRSSDPNEGYGVAIGGWPGGVEPCAANVRLNIDGTLSVTLGSVDITGTNTVMAMIAAEVLSQPVERIRVVTAPSNLAPYAGMSGGSKVTYTMGLAVQAAAEDARRQLLEIASAELEAAPEDLELVDGAVRVRGVPDRSITLERIAGISMTFGGKYAPVYGSGRAVITQQSPGFNGQIAHVRVDPDTGEVELLELVAIQDVGRALNPALVTGQVQGGAAQGVGWALHEGMIYDDNGQPLNPTLMDYDLPKATHLPPIQVELVELLSEVGPFGAKGVGEPPVIPTAAAIANAIADAAGVRLTELPMTPARVLEALRQRT</sequence>
<name>A0AA41WCX5_9BACT</name>